<keyword evidence="1 5" id="KW-0963">Cytoplasm</keyword>
<organism evidence="7 8">
    <name type="scientific">Lacimicrobium alkaliphilum</name>
    <dbReference type="NCBI Taxonomy" id="1526571"/>
    <lineage>
        <taxon>Bacteria</taxon>
        <taxon>Pseudomonadati</taxon>
        <taxon>Pseudomonadota</taxon>
        <taxon>Gammaproteobacteria</taxon>
        <taxon>Alteromonadales</taxon>
        <taxon>Alteromonadaceae</taxon>
        <taxon>Lacimicrobium</taxon>
    </lineage>
</organism>
<dbReference type="Gene3D" id="1.10.60.30">
    <property type="entry name" value="PSPTO4464-like domains"/>
    <property type="match status" value="2"/>
</dbReference>
<evidence type="ECO:0000256" key="6">
    <source>
        <dbReference type="SAM" id="MobiDB-lite"/>
    </source>
</evidence>
<dbReference type="SUPFAM" id="SSF158710">
    <property type="entry name" value="PSPTO4464-like"/>
    <property type="match status" value="1"/>
</dbReference>
<dbReference type="Proteomes" id="UP000068447">
    <property type="component" value="Chromosome"/>
</dbReference>
<dbReference type="AlphaFoldDB" id="A0A0U3ASF4"/>
<dbReference type="PIRSF" id="PIRSF016183">
    <property type="entry name" value="UCP016183"/>
    <property type="match status" value="1"/>
</dbReference>
<evidence type="ECO:0000313" key="7">
    <source>
        <dbReference type="EMBL" id="ALS96991.1"/>
    </source>
</evidence>
<protein>
    <recommendedName>
        <fullName evidence="5">Dual-action ribosomal maturation protein DarP</fullName>
    </recommendedName>
    <alternativeName>
        <fullName evidence="5">Large ribosomal subunit assembly factor DarP</fullName>
    </alternativeName>
</protein>
<dbReference type="GO" id="GO:0043022">
    <property type="term" value="F:ribosome binding"/>
    <property type="evidence" value="ECO:0007669"/>
    <property type="project" value="UniProtKB-UniRule"/>
</dbReference>
<dbReference type="PANTHER" id="PTHR38101">
    <property type="entry name" value="UPF0307 PROTEIN YJGA"/>
    <property type="match status" value="1"/>
</dbReference>
<dbReference type="NCBIfam" id="NF003593">
    <property type="entry name" value="PRK05255.1-1"/>
    <property type="match status" value="1"/>
</dbReference>
<dbReference type="GO" id="GO:0005829">
    <property type="term" value="C:cytosol"/>
    <property type="evidence" value="ECO:0007669"/>
    <property type="project" value="TreeGrafter"/>
</dbReference>
<keyword evidence="3 5" id="KW-0699">rRNA-binding</keyword>
<dbReference type="RefSeq" id="WP_062475179.1">
    <property type="nucleotide sequence ID" value="NZ_CP013650.1"/>
</dbReference>
<evidence type="ECO:0000256" key="2">
    <source>
        <dbReference type="ARBA" id="ARBA00022517"/>
    </source>
</evidence>
<evidence type="ECO:0000256" key="3">
    <source>
        <dbReference type="ARBA" id="ARBA00022730"/>
    </source>
</evidence>
<evidence type="ECO:0000313" key="8">
    <source>
        <dbReference type="Proteomes" id="UP000068447"/>
    </source>
</evidence>
<dbReference type="GO" id="GO:1902626">
    <property type="term" value="P:assembly of large subunit precursor of preribosome"/>
    <property type="evidence" value="ECO:0007669"/>
    <property type="project" value="UniProtKB-UniRule"/>
</dbReference>
<evidence type="ECO:0000256" key="5">
    <source>
        <dbReference type="HAMAP-Rule" id="MF_00765"/>
    </source>
</evidence>
<keyword evidence="4 5" id="KW-0694">RNA-binding</keyword>
<comment type="function">
    <text evidence="5">Member of a network of 50S ribosomal subunit biogenesis factors which assembles along the 30S-50S interface, preventing incorrect 23S rRNA structures from forming. Promotes peptidyl transferase center (PTC) maturation.</text>
</comment>
<accession>A0A0U3ASF4</accession>
<dbReference type="KEGG" id="lal:AT746_00990"/>
<feature type="region of interest" description="Disordered" evidence="6">
    <location>
        <begin position="139"/>
        <end position="169"/>
    </location>
</feature>
<keyword evidence="8" id="KW-1185">Reference proteome</keyword>
<reference evidence="7 8" key="1">
    <citation type="submission" date="2015-12" db="EMBL/GenBank/DDBJ databases">
        <title>Complete genome of Lacimicrobium alkaliphilum KCTC 32984.</title>
        <authorList>
            <person name="Kim S.-G."/>
            <person name="Lee Y.-J."/>
        </authorList>
    </citation>
    <scope>NUCLEOTIDE SEQUENCE [LARGE SCALE GENOMIC DNA]</scope>
    <source>
        <strain evidence="7 8">YelD216</strain>
    </source>
</reference>
<dbReference type="InterPro" id="IPR023153">
    <property type="entry name" value="DarP_sf"/>
</dbReference>
<proteinExistence type="inferred from homology"/>
<comment type="similarity">
    <text evidence="5">Belongs to the DarP family.</text>
</comment>
<dbReference type="GO" id="GO:0019843">
    <property type="term" value="F:rRNA binding"/>
    <property type="evidence" value="ECO:0007669"/>
    <property type="project" value="UniProtKB-UniRule"/>
</dbReference>
<sequence length="169" mass="19853">MTEMWQDEEDFEPKSKTQLKNEMHELQQLGVKLVDLGQGALDKIPMPADLREAVMLARRINRKKEGFRRQLQLIGKLMRNTDVQPIREALDILENKHQQLVKQHHHLEQLRDDIIAQGDDVINQVVEEHPVLERQKLRQLSRQANKEKAANKPPKSSRELFQYLKGELE</sequence>
<name>A0A0U3ASF4_9ALTE</name>
<keyword evidence="2 5" id="KW-0690">Ribosome biogenesis</keyword>
<dbReference type="PANTHER" id="PTHR38101:SF1">
    <property type="entry name" value="UPF0307 PROTEIN YJGA"/>
    <property type="match status" value="1"/>
</dbReference>
<dbReference type="EMBL" id="CP013650">
    <property type="protein sequence ID" value="ALS96991.1"/>
    <property type="molecule type" value="Genomic_DNA"/>
</dbReference>
<dbReference type="HAMAP" id="MF_00765">
    <property type="entry name" value="DarP"/>
    <property type="match status" value="1"/>
</dbReference>
<dbReference type="CDD" id="cd16331">
    <property type="entry name" value="YjgA-like"/>
    <property type="match status" value="1"/>
</dbReference>
<evidence type="ECO:0000256" key="1">
    <source>
        <dbReference type="ARBA" id="ARBA00022490"/>
    </source>
</evidence>
<dbReference type="Pfam" id="PF04751">
    <property type="entry name" value="DarP"/>
    <property type="match status" value="1"/>
</dbReference>
<evidence type="ECO:0000256" key="4">
    <source>
        <dbReference type="ARBA" id="ARBA00022884"/>
    </source>
</evidence>
<dbReference type="OrthoDB" id="5293604at2"/>
<dbReference type="STRING" id="1526571.AT746_00990"/>
<gene>
    <name evidence="5" type="primary">darP</name>
    <name evidence="7" type="ORF">AT746_00990</name>
</gene>
<comment type="subcellular location">
    <subcellularLocation>
        <location evidence="5">Cytoplasm</location>
    </subcellularLocation>
    <text evidence="5">Associates with late stage pre-50S ribosomal subunits.</text>
</comment>
<dbReference type="InterPro" id="IPR006839">
    <property type="entry name" value="DarP"/>
</dbReference>